<evidence type="ECO:0000256" key="3">
    <source>
        <dbReference type="ARBA" id="ARBA00013081"/>
    </source>
</evidence>
<evidence type="ECO:0000256" key="1">
    <source>
        <dbReference type="ARBA" id="ARBA00001936"/>
    </source>
</evidence>
<evidence type="ECO:0000256" key="8">
    <source>
        <dbReference type="ARBA" id="ARBA00023211"/>
    </source>
</evidence>
<feature type="compositionally biased region" description="Acidic residues" evidence="10">
    <location>
        <begin position="547"/>
        <end position="609"/>
    </location>
</feature>
<feature type="region of interest" description="Disordered" evidence="10">
    <location>
        <begin position="837"/>
        <end position="904"/>
    </location>
</feature>
<proteinExistence type="inferred from homology"/>
<evidence type="ECO:0000256" key="4">
    <source>
        <dbReference type="ARBA" id="ARBA00022723"/>
    </source>
</evidence>
<keyword evidence="8" id="KW-0464">Manganese</keyword>
<evidence type="ECO:0000256" key="10">
    <source>
        <dbReference type="SAM" id="MobiDB-lite"/>
    </source>
</evidence>
<dbReference type="CDD" id="cd00143">
    <property type="entry name" value="PP2Cc"/>
    <property type="match status" value="1"/>
</dbReference>
<dbReference type="Gene3D" id="3.60.40.10">
    <property type="entry name" value="PPM-type phosphatase domain"/>
    <property type="match status" value="2"/>
</dbReference>
<dbReference type="InterPro" id="IPR036457">
    <property type="entry name" value="PPM-type-like_dom_sf"/>
</dbReference>
<dbReference type="PROSITE" id="PS51746">
    <property type="entry name" value="PPM_2"/>
    <property type="match status" value="1"/>
</dbReference>
<dbReference type="PANTHER" id="PTHR13832">
    <property type="entry name" value="PROTEIN PHOSPHATASE 2C"/>
    <property type="match status" value="1"/>
</dbReference>
<feature type="region of interest" description="Disordered" evidence="10">
    <location>
        <begin position="306"/>
        <end position="622"/>
    </location>
</feature>
<evidence type="ECO:0000256" key="9">
    <source>
        <dbReference type="RuleBase" id="RU003465"/>
    </source>
</evidence>
<dbReference type="Proteomes" id="UP001219518">
    <property type="component" value="Unassembled WGS sequence"/>
</dbReference>
<reference evidence="12" key="2">
    <citation type="journal article" date="2023" name="BMC Genomics">
        <title>Pest status, molecular evolution, and epigenetic factors derived from the genome assembly of Frankliniella fusca, a thysanopteran phytovirus vector.</title>
        <authorList>
            <person name="Catto M.A."/>
            <person name="Labadie P.E."/>
            <person name="Jacobson A.L."/>
            <person name="Kennedy G.G."/>
            <person name="Srinivasan R."/>
            <person name="Hunt B.G."/>
        </authorList>
    </citation>
    <scope>NUCLEOTIDE SEQUENCE</scope>
    <source>
        <strain evidence="12">PL_HMW_Pooled</strain>
    </source>
</reference>
<accession>A0AAE1HPA2</accession>
<dbReference type="InterPro" id="IPR015655">
    <property type="entry name" value="PP2C"/>
</dbReference>
<protein>
    <recommendedName>
        <fullName evidence="3">protein-serine/threonine phosphatase</fullName>
        <ecNumber evidence="3">3.1.3.16</ecNumber>
    </recommendedName>
</protein>
<sequence length="904" mass="96504">MELFKIHFDENHFEGRAVGKRLKANAVLKPLGDSTNRRVASEALVAAEGLILLHQSMAAVPEKPQAPVDAIDCLTQYEISVPTAVCENLALNSSLCAKPDFEGGSSDQMPRTADRPMFTSTPVIAASTFDAIEESCGATSNTSTLAAMGAYLSEPLTEKASSDESNEYLECGLSSMQGWRMTQEDAHNAVLNFDDGTSFFAVYDGHGGHEVAAYCAEHLPKFLKNMEQYQKGEVIEALKQAFLGFDNTLTKPEVITILKDLAKSNEDGQSTDDDDDDDMSNLQEEASMPIEELLAKYQSEGGLGGLKRLKDGIIPPSPALKARRGNSSAAGCSSSSDGPSASSSGAGSGSGSGCSSSSSSADQVSSSSAGASNSNEVNSSDDVPDTQTNSPDVGSSGDVKGKEDKDVGSSADVEVKSEKTVETVKEEAVVSSGSSSCNGSSQNGAVDSTEKKEVNGDVNHEINTEESDSSSKIDAVSSSSPSKDSNKNGEVSPQRVAGKGKAKDKSPRPDPEAEEEAPKRPKMQRPTRVSTLQMYRNLIKASKLINEDDDSEDDTEDEDDTTFDAGADDSDEDVDCGEEADEEEEEDEDDEDEDDSMDEDEDEDEDCEEFGMGGLKEEPGADSGCTAVVALLKGRDLYVANAGDSRCVVCRNGTAIEMSLDHKPEDPLEWQRILNAGGKVTCDGRVNGGLNLSRAIGDHAYKQNKEKSDTEQMITALPDVRTLRINPDEDEFMVLACDGIWNYLSSQEVVDFVRKRIQDGKLKVSQICEELFDHCLAPNTLGDGTGCDNMTAVIVKFRPELSKLPVTLTTDSVFENPVKNEKSDSASEAEGKCKVKVEADGVKEEGKEVPSNEVSTSNSAKRAANELDSSNGAETDQPEKKLKKESEDTAASSTLDSEAVAVQV</sequence>
<dbReference type="EMBL" id="JAHWGI010001208">
    <property type="protein sequence ID" value="KAK3924957.1"/>
    <property type="molecule type" value="Genomic_DNA"/>
</dbReference>
<name>A0AAE1HPA2_9NEOP</name>
<dbReference type="PROSITE" id="PS01032">
    <property type="entry name" value="PPM_1"/>
    <property type="match status" value="1"/>
</dbReference>
<evidence type="ECO:0000313" key="13">
    <source>
        <dbReference type="Proteomes" id="UP001219518"/>
    </source>
</evidence>
<dbReference type="SMART" id="SM00332">
    <property type="entry name" value="PP2Cc"/>
    <property type="match status" value="1"/>
</dbReference>
<dbReference type="GO" id="GO:0004722">
    <property type="term" value="F:protein serine/threonine phosphatase activity"/>
    <property type="evidence" value="ECO:0007669"/>
    <property type="project" value="UniProtKB-EC"/>
</dbReference>
<organism evidence="12 13">
    <name type="scientific">Frankliniella fusca</name>
    <dbReference type="NCBI Taxonomy" id="407009"/>
    <lineage>
        <taxon>Eukaryota</taxon>
        <taxon>Metazoa</taxon>
        <taxon>Ecdysozoa</taxon>
        <taxon>Arthropoda</taxon>
        <taxon>Hexapoda</taxon>
        <taxon>Insecta</taxon>
        <taxon>Pterygota</taxon>
        <taxon>Neoptera</taxon>
        <taxon>Paraneoptera</taxon>
        <taxon>Thysanoptera</taxon>
        <taxon>Terebrantia</taxon>
        <taxon>Thripoidea</taxon>
        <taxon>Thripidae</taxon>
        <taxon>Frankliniella</taxon>
    </lineage>
</organism>
<evidence type="ECO:0000256" key="7">
    <source>
        <dbReference type="ARBA" id="ARBA00022912"/>
    </source>
</evidence>
<dbReference type="EC" id="3.1.3.16" evidence="3"/>
<keyword evidence="6" id="KW-0460">Magnesium</keyword>
<feature type="compositionally biased region" description="Low complexity" evidence="10">
    <location>
        <begin position="470"/>
        <end position="483"/>
    </location>
</feature>
<comment type="similarity">
    <text evidence="2 9">Belongs to the PP2C family.</text>
</comment>
<evidence type="ECO:0000256" key="2">
    <source>
        <dbReference type="ARBA" id="ARBA00006702"/>
    </source>
</evidence>
<dbReference type="GO" id="GO:0046872">
    <property type="term" value="F:metal ion binding"/>
    <property type="evidence" value="ECO:0007669"/>
    <property type="project" value="UniProtKB-KW"/>
</dbReference>
<keyword evidence="13" id="KW-1185">Reference proteome</keyword>
<dbReference type="PANTHER" id="PTHR13832:SF803">
    <property type="entry name" value="PROTEIN PHOSPHATASE 1G"/>
    <property type="match status" value="1"/>
</dbReference>
<dbReference type="InterPro" id="IPR001932">
    <property type="entry name" value="PPM-type_phosphatase-like_dom"/>
</dbReference>
<dbReference type="AlphaFoldDB" id="A0AAE1HPA2"/>
<evidence type="ECO:0000259" key="11">
    <source>
        <dbReference type="PROSITE" id="PS51746"/>
    </source>
</evidence>
<evidence type="ECO:0000256" key="5">
    <source>
        <dbReference type="ARBA" id="ARBA00022801"/>
    </source>
</evidence>
<reference evidence="12" key="1">
    <citation type="submission" date="2021-07" db="EMBL/GenBank/DDBJ databases">
        <authorList>
            <person name="Catto M.A."/>
            <person name="Jacobson A."/>
            <person name="Kennedy G."/>
            <person name="Labadie P."/>
            <person name="Hunt B.G."/>
            <person name="Srinivasan R."/>
        </authorList>
    </citation>
    <scope>NUCLEOTIDE SEQUENCE</scope>
    <source>
        <strain evidence="12">PL_HMW_Pooled</strain>
        <tissue evidence="12">Head</tissue>
    </source>
</reference>
<comment type="caution">
    <text evidence="12">The sequence shown here is derived from an EMBL/GenBank/DDBJ whole genome shotgun (WGS) entry which is preliminary data.</text>
</comment>
<feature type="compositionally biased region" description="Low complexity" evidence="10">
    <location>
        <begin position="429"/>
        <end position="444"/>
    </location>
</feature>
<feature type="compositionally biased region" description="Basic and acidic residues" evidence="10">
    <location>
        <begin position="448"/>
        <end position="463"/>
    </location>
</feature>
<feature type="compositionally biased region" description="Basic and acidic residues" evidence="10">
    <location>
        <begin position="877"/>
        <end position="887"/>
    </location>
</feature>
<comment type="cofactor">
    <cofactor evidence="1">
        <name>Mn(2+)</name>
        <dbReference type="ChEBI" id="CHEBI:29035"/>
    </cofactor>
</comment>
<evidence type="ECO:0000256" key="6">
    <source>
        <dbReference type="ARBA" id="ARBA00022842"/>
    </source>
</evidence>
<feature type="compositionally biased region" description="Low complexity" evidence="10">
    <location>
        <begin position="325"/>
        <end position="345"/>
    </location>
</feature>
<feature type="compositionally biased region" description="Basic and acidic residues" evidence="10">
    <location>
        <begin position="399"/>
        <end position="428"/>
    </location>
</feature>
<keyword evidence="4" id="KW-0479">Metal-binding</keyword>
<evidence type="ECO:0000313" key="12">
    <source>
        <dbReference type="EMBL" id="KAK3924957.1"/>
    </source>
</evidence>
<feature type="compositionally biased region" description="Basic and acidic residues" evidence="10">
    <location>
        <begin position="837"/>
        <end position="850"/>
    </location>
</feature>
<feature type="compositionally biased region" description="Basic and acidic residues" evidence="10">
    <location>
        <begin position="501"/>
        <end position="519"/>
    </location>
</feature>
<dbReference type="InterPro" id="IPR000222">
    <property type="entry name" value="PP2C_BS"/>
</dbReference>
<dbReference type="SUPFAM" id="SSF81606">
    <property type="entry name" value="PP2C-like"/>
    <property type="match status" value="2"/>
</dbReference>
<feature type="compositionally biased region" description="Low complexity" evidence="10">
    <location>
        <begin position="353"/>
        <end position="381"/>
    </location>
</feature>
<keyword evidence="5 9" id="KW-0378">Hydrolase</keyword>
<dbReference type="Pfam" id="PF00481">
    <property type="entry name" value="PP2C"/>
    <property type="match status" value="2"/>
</dbReference>
<feature type="domain" description="PPM-type phosphatase" evidence="11">
    <location>
        <begin position="170"/>
        <end position="797"/>
    </location>
</feature>
<keyword evidence="7 9" id="KW-0904">Protein phosphatase</keyword>
<gene>
    <name evidence="12" type="ORF">KUF71_013230</name>
</gene>